<organism evidence="1">
    <name type="scientific">Arundo donax</name>
    <name type="common">Giant reed</name>
    <name type="synonym">Donax arundinaceus</name>
    <dbReference type="NCBI Taxonomy" id="35708"/>
    <lineage>
        <taxon>Eukaryota</taxon>
        <taxon>Viridiplantae</taxon>
        <taxon>Streptophyta</taxon>
        <taxon>Embryophyta</taxon>
        <taxon>Tracheophyta</taxon>
        <taxon>Spermatophyta</taxon>
        <taxon>Magnoliopsida</taxon>
        <taxon>Liliopsida</taxon>
        <taxon>Poales</taxon>
        <taxon>Poaceae</taxon>
        <taxon>PACMAD clade</taxon>
        <taxon>Arundinoideae</taxon>
        <taxon>Arundineae</taxon>
        <taxon>Arundo</taxon>
    </lineage>
</organism>
<name>A0A0A8Z5M0_ARUDO</name>
<proteinExistence type="predicted"/>
<accession>A0A0A8Z5M0</accession>
<protein>
    <submittedName>
        <fullName evidence="1">Uncharacterized protein</fullName>
    </submittedName>
</protein>
<evidence type="ECO:0000313" key="1">
    <source>
        <dbReference type="EMBL" id="JAD32055.1"/>
    </source>
</evidence>
<dbReference type="AlphaFoldDB" id="A0A0A8Z5M0"/>
<reference evidence="1" key="2">
    <citation type="journal article" date="2015" name="Data Brief">
        <title>Shoot transcriptome of the giant reed, Arundo donax.</title>
        <authorList>
            <person name="Barrero R.A."/>
            <person name="Guerrero F.D."/>
            <person name="Moolhuijzen P."/>
            <person name="Goolsby J.A."/>
            <person name="Tidwell J."/>
            <person name="Bellgard S.E."/>
            <person name="Bellgard M.I."/>
        </authorList>
    </citation>
    <scope>NUCLEOTIDE SEQUENCE</scope>
    <source>
        <tissue evidence="1">Shoot tissue taken approximately 20 cm above the soil surface</tissue>
    </source>
</reference>
<sequence length="24" mass="2527">MASSMGIKLSASATMVSFSILKHE</sequence>
<reference evidence="1" key="1">
    <citation type="submission" date="2014-09" db="EMBL/GenBank/DDBJ databases">
        <authorList>
            <person name="Magalhaes I.L.F."/>
            <person name="Oliveira U."/>
            <person name="Santos F.R."/>
            <person name="Vidigal T.H.D.A."/>
            <person name="Brescovit A.D."/>
            <person name="Santos A.J."/>
        </authorList>
    </citation>
    <scope>NUCLEOTIDE SEQUENCE</scope>
    <source>
        <tissue evidence="1">Shoot tissue taken approximately 20 cm above the soil surface</tissue>
    </source>
</reference>
<dbReference type="EMBL" id="GBRH01265840">
    <property type="protein sequence ID" value="JAD32055.1"/>
    <property type="molecule type" value="Transcribed_RNA"/>
</dbReference>